<evidence type="ECO:0000259" key="5">
    <source>
        <dbReference type="Pfam" id="PF14432"/>
    </source>
</evidence>
<comment type="similarity">
    <text evidence="1">Belongs to the PPR family. PCMP-H subfamily.</text>
</comment>
<evidence type="ECO:0000256" key="4">
    <source>
        <dbReference type="SAM" id="Phobius"/>
    </source>
</evidence>
<dbReference type="InterPro" id="IPR046848">
    <property type="entry name" value="E_motif"/>
</dbReference>
<dbReference type="PANTHER" id="PTHR47926:SF402">
    <property type="entry name" value="TETRATRICOPEPTIDE-LIKE HELICAL DOMAIN SUPERFAMILY, DYW DOMAIN-CONTAINING PROTEIN"/>
    <property type="match status" value="1"/>
</dbReference>
<dbReference type="Proteomes" id="UP000289738">
    <property type="component" value="Chromosome B08"/>
</dbReference>
<dbReference type="InterPro" id="IPR046960">
    <property type="entry name" value="PPR_At4g14850-like_plant"/>
</dbReference>
<keyword evidence="4" id="KW-0812">Transmembrane</keyword>
<dbReference type="InterPro" id="IPR011990">
    <property type="entry name" value="TPR-like_helical_dom_sf"/>
</dbReference>
<proteinExistence type="inferred from homology"/>
<dbReference type="GO" id="GO:0009451">
    <property type="term" value="P:RNA modification"/>
    <property type="evidence" value="ECO:0007669"/>
    <property type="project" value="InterPro"/>
</dbReference>
<dbReference type="Pfam" id="PF14432">
    <property type="entry name" value="DYW_deaminase"/>
    <property type="match status" value="1"/>
</dbReference>
<dbReference type="AlphaFoldDB" id="A0A444XXA1"/>
<dbReference type="Pfam" id="PF01535">
    <property type="entry name" value="PPR"/>
    <property type="match status" value="3"/>
</dbReference>
<dbReference type="EMBL" id="SDMP01000018">
    <property type="protein sequence ID" value="RYQ94419.1"/>
    <property type="molecule type" value="Genomic_DNA"/>
</dbReference>
<dbReference type="FunFam" id="1.25.40.10:FF:000470">
    <property type="entry name" value="Pentatricopeptide repeat-containing protein At5g66520"/>
    <property type="match status" value="1"/>
</dbReference>
<evidence type="ECO:0000256" key="3">
    <source>
        <dbReference type="PROSITE-ProRule" id="PRU00708"/>
    </source>
</evidence>
<feature type="domain" description="DYW" evidence="5">
    <location>
        <begin position="522"/>
        <end position="574"/>
    </location>
</feature>
<keyword evidence="4" id="KW-0472">Membrane</keyword>
<keyword evidence="7" id="KW-1185">Reference proteome</keyword>
<sequence>MISCCVLHPKINTPSPSSCSSMAELKQHHSLLIRLGLSSDNHAISPLITFSSLSPYGDLRYAVTLFSTLSNPDTFLFNTLIRAFSLSQTPSTSLLFYSDMLHRSLSPNNFTFPSLIKSSSLSATIHHGRQVHAHVLKFGFGSDVYALNALAHMYVGFGLLGDARKVFDRMTVRSVVSWTIMISGYSQWGLVDEALAVFELLPQKNSVAWNAVIAAFVGSNRFREAFGLFHRMRKEQEVELDMYVAATMLSACTGVGALEMGEWIHRYVVRSGIDLDSKLATTIIDMYCKCGCLDKAFEVFSGLQLKGLSSWNCMIGGFAMHGKGKDAIRLFREMEKEMVSPDSVTFVNVLSACAHSGLVEEGRYYFRYMTEVHGIEPAKEHYGCMVDLLARAGRLEEARKVIDEMPMNPDAGALGALLGACKIHGNLELGEEIGKRVIELEPGNSGRYVLLANIYADCGKWQEVANVRKVMNDRGVKKVPGFSMIEMEGTVNEFVAGERTHPLAQEVYAKVGEILESIKMVGYVPKNEGVLHDLAEEEEESPLFYHSEKLAIAYGLLKTKPGETLRITKNLRLSVSSSWFGVVAIVWFFGVGGGVCVGVGVGSGAAGGSCGGNVGDSGGGGVRKVKRRMMMMRVFWLKNSENDDFKAFLNVEDDFNNEKWSETILILTQDVRDENNT</sequence>
<evidence type="ECO:0000313" key="7">
    <source>
        <dbReference type="Proteomes" id="UP000289738"/>
    </source>
</evidence>
<keyword evidence="2" id="KW-0677">Repeat</keyword>
<reference evidence="6 7" key="1">
    <citation type="submission" date="2019-01" db="EMBL/GenBank/DDBJ databases">
        <title>Sequencing of cultivated peanut Arachis hypogaea provides insights into genome evolution and oil improvement.</title>
        <authorList>
            <person name="Chen X."/>
        </authorList>
    </citation>
    <scope>NUCLEOTIDE SEQUENCE [LARGE SCALE GENOMIC DNA]</scope>
    <source>
        <strain evidence="7">cv. Fuhuasheng</strain>
        <tissue evidence="6">Leaves</tissue>
    </source>
</reference>
<dbReference type="PANTHER" id="PTHR47926">
    <property type="entry name" value="PENTATRICOPEPTIDE REPEAT-CONTAINING PROTEIN"/>
    <property type="match status" value="1"/>
</dbReference>
<dbReference type="STRING" id="3818.A0A444XXA1"/>
<gene>
    <name evidence="6" type="ORF">Ahy_B08g089321</name>
</gene>
<evidence type="ECO:0000256" key="1">
    <source>
        <dbReference type="ARBA" id="ARBA00006643"/>
    </source>
</evidence>
<dbReference type="InterPro" id="IPR002885">
    <property type="entry name" value="PPR_rpt"/>
</dbReference>
<dbReference type="Pfam" id="PF13041">
    <property type="entry name" value="PPR_2"/>
    <property type="match status" value="2"/>
</dbReference>
<feature type="transmembrane region" description="Helical" evidence="4">
    <location>
        <begin position="579"/>
        <end position="601"/>
    </location>
</feature>
<feature type="repeat" description="PPR" evidence="3">
    <location>
        <begin position="174"/>
        <end position="208"/>
    </location>
</feature>
<comment type="caution">
    <text evidence="6">The sequence shown here is derived from an EMBL/GenBank/DDBJ whole genome shotgun (WGS) entry which is preliminary data.</text>
</comment>
<evidence type="ECO:0000313" key="6">
    <source>
        <dbReference type="EMBL" id="RYQ94419.1"/>
    </source>
</evidence>
<dbReference type="InterPro" id="IPR032867">
    <property type="entry name" value="DYW_dom"/>
</dbReference>
<dbReference type="Pfam" id="PF20431">
    <property type="entry name" value="E_motif"/>
    <property type="match status" value="1"/>
</dbReference>
<dbReference type="GO" id="GO:0008270">
    <property type="term" value="F:zinc ion binding"/>
    <property type="evidence" value="ECO:0007669"/>
    <property type="project" value="InterPro"/>
</dbReference>
<organism evidence="6 7">
    <name type="scientific">Arachis hypogaea</name>
    <name type="common">Peanut</name>
    <dbReference type="NCBI Taxonomy" id="3818"/>
    <lineage>
        <taxon>Eukaryota</taxon>
        <taxon>Viridiplantae</taxon>
        <taxon>Streptophyta</taxon>
        <taxon>Embryophyta</taxon>
        <taxon>Tracheophyta</taxon>
        <taxon>Spermatophyta</taxon>
        <taxon>Magnoliopsida</taxon>
        <taxon>eudicotyledons</taxon>
        <taxon>Gunneridae</taxon>
        <taxon>Pentapetalae</taxon>
        <taxon>rosids</taxon>
        <taxon>fabids</taxon>
        <taxon>Fabales</taxon>
        <taxon>Fabaceae</taxon>
        <taxon>Papilionoideae</taxon>
        <taxon>50 kb inversion clade</taxon>
        <taxon>dalbergioids sensu lato</taxon>
        <taxon>Dalbergieae</taxon>
        <taxon>Pterocarpus clade</taxon>
        <taxon>Arachis</taxon>
    </lineage>
</organism>
<dbReference type="GO" id="GO:0003723">
    <property type="term" value="F:RNA binding"/>
    <property type="evidence" value="ECO:0007669"/>
    <property type="project" value="InterPro"/>
</dbReference>
<accession>A0A444XXA1</accession>
<dbReference type="PROSITE" id="PS51375">
    <property type="entry name" value="PPR"/>
    <property type="match status" value="2"/>
</dbReference>
<protein>
    <recommendedName>
        <fullName evidence="5">DYW domain-containing protein</fullName>
    </recommendedName>
</protein>
<dbReference type="SUPFAM" id="SSF48452">
    <property type="entry name" value="TPR-like"/>
    <property type="match status" value="1"/>
</dbReference>
<feature type="repeat" description="PPR" evidence="3">
    <location>
        <begin position="307"/>
        <end position="341"/>
    </location>
</feature>
<dbReference type="Gene3D" id="1.25.40.10">
    <property type="entry name" value="Tetratricopeptide repeat domain"/>
    <property type="match status" value="4"/>
</dbReference>
<keyword evidence="4" id="KW-1133">Transmembrane helix</keyword>
<name>A0A444XXA1_ARAHY</name>
<dbReference type="NCBIfam" id="TIGR00756">
    <property type="entry name" value="PPR"/>
    <property type="match status" value="5"/>
</dbReference>
<evidence type="ECO:0000256" key="2">
    <source>
        <dbReference type="ARBA" id="ARBA00022737"/>
    </source>
</evidence>
<dbReference type="FunFam" id="1.25.40.10:FF:002974">
    <property type="entry name" value="Uncharacterized protein"/>
    <property type="match status" value="1"/>
</dbReference>
<dbReference type="FunFam" id="1.25.40.10:FF:000515">
    <property type="entry name" value="Pentatricopeptide repeat-containing protein chloroplastic"/>
    <property type="match status" value="1"/>
</dbReference>